<name>G5K5X8_9STRE</name>
<keyword evidence="1" id="KW-0472">Membrane</keyword>
<evidence type="ECO:0000313" key="4">
    <source>
        <dbReference type="Proteomes" id="UP000003330"/>
    </source>
</evidence>
<dbReference type="EMBL" id="AEUX02000008">
    <property type="protein sequence ID" value="EHI68628.1"/>
    <property type="molecule type" value="Genomic_DNA"/>
</dbReference>
<accession>G5K5X8</accession>
<feature type="domain" description="Soluble ligand binding" evidence="2">
    <location>
        <begin position="79"/>
        <end position="133"/>
    </location>
</feature>
<keyword evidence="4" id="KW-1185">Reference proteome</keyword>
<dbReference type="Gene3D" id="3.10.560.10">
    <property type="entry name" value="Outer membrane lipoprotein wza domain like"/>
    <property type="match status" value="1"/>
</dbReference>
<evidence type="ECO:0000313" key="3">
    <source>
        <dbReference type="EMBL" id="EHI68628.1"/>
    </source>
</evidence>
<evidence type="ECO:0000256" key="1">
    <source>
        <dbReference type="SAM" id="Phobius"/>
    </source>
</evidence>
<dbReference type="STRING" id="764299.STRIC_0465"/>
<reference evidence="3 4" key="1">
    <citation type="journal article" date="2014" name="Int. J. Syst. Evol. Microbiol.">
        <title>Phylogenomics and the dynamic genome evolution of the genus Streptococcus.</title>
        <authorList>
            <consortium name="The Broad Institute Genome Sequencing Platform"/>
            <person name="Richards V.P."/>
            <person name="Palmer S.R."/>
            <person name="Pavinski Bitar P.D."/>
            <person name="Qin X."/>
            <person name="Weinstock G.M."/>
            <person name="Highlander S.K."/>
            <person name="Town C.D."/>
            <person name="Burne R.A."/>
            <person name="Stanhope M.J."/>
        </authorList>
    </citation>
    <scope>NUCLEOTIDE SEQUENCE [LARGE SCALE GENOMIC DNA]</scope>
    <source>
        <strain evidence="3 4">707-05</strain>
    </source>
</reference>
<sequence length="168" mass="18573">MIEEWIENIKGIWERYYSLSGLISLILLMANLFLVALFLIGPKKREQSSPDFPKVQEVIKTASPAIKESPDMNEDTTIMVDIKGAVQKEGVYQLAKGSRLTDAIALAGGLKAEADKEAINLAEKLSDEQLIYVARQGENRSLIDVTEKESMSVTSSQGVGKDKLNPWC</sequence>
<feature type="transmembrane region" description="Helical" evidence="1">
    <location>
        <begin position="16"/>
        <end position="40"/>
    </location>
</feature>
<dbReference type="InterPro" id="IPR019554">
    <property type="entry name" value="Soluble_ligand-bd"/>
</dbReference>
<comment type="caution">
    <text evidence="3">The sequence shown here is derived from an EMBL/GenBank/DDBJ whole genome shotgun (WGS) entry which is preliminary data.</text>
</comment>
<gene>
    <name evidence="3" type="ORF">STRIC_0465</name>
</gene>
<dbReference type="AlphaFoldDB" id="G5K5X8"/>
<protein>
    <submittedName>
        <fullName evidence="3">SLBB domain protein</fullName>
    </submittedName>
</protein>
<dbReference type="Pfam" id="PF10531">
    <property type="entry name" value="SLBB"/>
    <property type="match status" value="1"/>
</dbReference>
<dbReference type="RefSeq" id="WP_008090608.1">
    <property type="nucleotide sequence ID" value="NZ_AEUX02000008.1"/>
</dbReference>
<keyword evidence="1" id="KW-0812">Transmembrane</keyword>
<dbReference type="OrthoDB" id="9790239at2"/>
<dbReference type="Proteomes" id="UP000003330">
    <property type="component" value="Unassembled WGS sequence"/>
</dbReference>
<keyword evidence="1" id="KW-1133">Transmembrane helix</keyword>
<dbReference type="eggNOG" id="COG1596">
    <property type="taxonomic scope" value="Bacteria"/>
</dbReference>
<evidence type="ECO:0000259" key="2">
    <source>
        <dbReference type="Pfam" id="PF10531"/>
    </source>
</evidence>
<proteinExistence type="predicted"/>
<organism evidence="3 4">
    <name type="scientific">Streptococcus ictaluri 707-05</name>
    <dbReference type="NCBI Taxonomy" id="764299"/>
    <lineage>
        <taxon>Bacteria</taxon>
        <taxon>Bacillati</taxon>
        <taxon>Bacillota</taxon>
        <taxon>Bacilli</taxon>
        <taxon>Lactobacillales</taxon>
        <taxon>Streptococcaceae</taxon>
        <taxon>Streptococcus</taxon>
    </lineage>
</organism>